<keyword evidence="2" id="KW-0547">Nucleotide-binding</keyword>
<sequence length="343" mass="34912">MRLGDLVQVLEGMPPPEERGDERVIVGTEFADDAAVVRIGDDPTRATVLTVDVIAPLVDDPETFGEIAACNALSDVYAMGGRPLFALNVVGFPDDKLPLSVLQAILRGAARVCARAGVAVVGGHTVRDGELKFGLSVTGEVAVPDILSNRTGLEGQALVLTKALGTGFIAQAIKHGHAEAAEVAAAVASMTRLNGPALAIARGFGVTACTDVTGFGLLGHLRNILRGSQLAARLDMAALPALPGALAHAAAGRVPGGSKANLAFVRPNLVVEGSEDPLRTILAADAQTSGGLLLTVPAERAEALVAALRAGGEQGWAIGRLMAPSSALPAGMVVLEFAAGREA</sequence>
<dbReference type="RefSeq" id="WP_269041947.1">
    <property type="nucleotide sequence ID" value="NZ_CP114040.1"/>
</dbReference>
<evidence type="ECO:0000256" key="2">
    <source>
        <dbReference type="ARBA" id="ARBA00022741"/>
    </source>
</evidence>
<dbReference type="Pfam" id="PF02769">
    <property type="entry name" value="AIRS_C"/>
    <property type="match status" value="1"/>
</dbReference>
<dbReference type="SUPFAM" id="SSF55326">
    <property type="entry name" value="PurM N-terminal domain-like"/>
    <property type="match status" value="1"/>
</dbReference>
<dbReference type="Gene3D" id="3.90.650.10">
    <property type="entry name" value="PurM-like C-terminal domain"/>
    <property type="match status" value="1"/>
</dbReference>
<gene>
    <name evidence="8" type="primary">selD</name>
    <name evidence="8" type="ORF">O0S08_08895</name>
</gene>
<keyword evidence="9" id="KW-1185">Reference proteome</keyword>
<dbReference type="InterPro" id="IPR010918">
    <property type="entry name" value="PurM-like_C_dom"/>
</dbReference>
<evidence type="ECO:0000259" key="7">
    <source>
        <dbReference type="Pfam" id="PF02769"/>
    </source>
</evidence>
<protein>
    <submittedName>
        <fullName evidence="8">Selenide, water dikinase SelD</fullName>
        <ecNumber evidence="8">2.7.9.3</ecNumber>
    </submittedName>
</protein>
<evidence type="ECO:0000256" key="1">
    <source>
        <dbReference type="ARBA" id="ARBA00022679"/>
    </source>
</evidence>
<name>A0ABY7HKD5_9BACT</name>
<evidence type="ECO:0000313" key="8">
    <source>
        <dbReference type="EMBL" id="WAS99588.1"/>
    </source>
</evidence>
<dbReference type="InterPro" id="IPR036921">
    <property type="entry name" value="PurM-like_N_sf"/>
</dbReference>
<keyword evidence="4" id="KW-0067">ATP-binding</keyword>
<dbReference type="InterPro" id="IPR004536">
    <property type="entry name" value="SPS/SelD"/>
</dbReference>
<organism evidence="8 9">
    <name type="scientific">Nannocystis punicea</name>
    <dbReference type="NCBI Taxonomy" id="2995304"/>
    <lineage>
        <taxon>Bacteria</taxon>
        <taxon>Pseudomonadati</taxon>
        <taxon>Myxococcota</taxon>
        <taxon>Polyangia</taxon>
        <taxon>Nannocystales</taxon>
        <taxon>Nannocystaceae</taxon>
        <taxon>Nannocystis</taxon>
    </lineage>
</organism>
<dbReference type="InterPro" id="IPR016188">
    <property type="entry name" value="PurM-like_N"/>
</dbReference>
<dbReference type="Gene3D" id="3.30.1330.10">
    <property type="entry name" value="PurM-like, N-terminal domain"/>
    <property type="match status" value="1"/>
</dbReference>
<dbReference type="PANTHER" id="PTHR10256">
    <property type="entry name" value="SELENIDE, WATER DIKINASE"/>
    <property type="match status" value="1"/>
</dbReference>
<feature type="domain" description="PurM-like C-terminal" evidence="7">
    <location>
        <begin position="154"/>
        <end position="322"/>
    </location>
</feature>
<dbReference type="CDD" id="cd02195">
    <property type="entry name" value="SelD"/>
    <property type="match status" value="1"/>
</dbReference>
<dbReference type="EC" id="2.7.9.3" evidence="8"/>
<evidence type="ECO:0000256" key="5">
    <source>
        <dbReference type="ARBA" id="ARBA00023266"/>
    </source>
</evidence>
<dbReference type="Proteomes" id="UP001164459">
    <property type="component" value="Chromosome"/>
</dbReference>
<dbReference type="Pfam" id="PF00586">
    <property type="entry name" value="AIRS"/>
    <property type="match status" value="1"/>
</dbReference>
<dbReference type="GO" id="GO:0004756">
    <property type="term" value="F:selenide, water dikinase activity"/>
    <property type="evidence" value="ECO:0007669"/>
    <property type="project" value="UniProtKB-EC"/>
</dbReference>
<evidence type="ECO:0000256" key="3">
    <source>
        <dbReference type="ARBA" id="ARBA00022777"/>
    </source>
</evidence>
<dbReference type="PIRSF" id="PIRSF036407">
    <property type="entry name" value="Selenphspht_syn"/>
    <property type="match status" value="1"/>
</dbReference>
<dbReference type="EMBL" id="CP114040">
    <property type="protein sequence ID" value="WAS99588.1"/>
    <property type="molecule type" value="Genomic_DNA"/>
</dbReference>
<reference evidence="8" key="1">
    <citation type="submission" date="2022-11" db="EMBL/GenBank/DDBJ databases">
        <title>Minimal conservation of predation-associated metabolite biosynthetic gene clusters underscores biosynthetic potential of Myxococcota including descriptions for ten novel species: Archangium lansinium sp. nov., Myxococcus landrumus sp. nov., Nannocystis bai.</title>
        <authorList>
            <person name="Ahearne A."/>
            <person name="Stevens C."/>
            <person name="Dowd S."/>
        </authorList>
    </citation>
    <scope>NUCLEOTIDE SEQUENCE</scope>
    <source>
        <strain evidence="8">Fl3</strain>
    </source>
</reference>
<evidence type="ECO:0000313" key="9">
    <source>
        <dbReference type="Proteomes" id="UP001164459"/>
    </source>
</evidence>
<proteinExistence type="predicted"/>
<keyword evidence="5" id="KW-0711">Selenium</keyword>
<feature type="domain" description="PurM-like N-terminal" evidence="6">
    <location>
        <begin position="32"/>
        <end position="141"/>
    </location>
</feature>
<keyword evidence="3" id="KW-0418">Kinase</keyword>
<dbReference type="InterPro" id="IPR036676">
    <property type="entry name" value="PurM-like_C_sf"/>
</dbReference>
<dbReference type="SUPFAM" id="SSF56042">
    <property type="entry name" value="PurM C-terminal domain-like"/>
    <property type="match status" value="1"/>
</dbReference>
<keyword evidence="1 8" id="KW-0808">Transferase</keyword>
<accession>A0ABY7HKD5</accession>
<evidence type="ECO:0000259" key="6">
    <source>
        <dbReference type="Pfam" id="PF00586"/>
    </source>
</evidence>
<evidence type="ECO:0000256" key="4">
    <source>
        <dbReference type="ARBA" id="ARBA00022840"/>
    </source>
</evidence>
<dbReference type="NCBIfam" id="TIGR00476">
    <property type="entry name" value="selD"/>
    <property type="match status" value="1"/>
</dbReference>
<dbReference type="PANTHER" id="PTHR10256:SF0">
    <property type="entry name" value="INACTIVE SELENIDE, WATER DIKINASE-LIKE PROTEIN-RELATED"/>
    <property type="match status" value="1"/>
</dbReference>